<reference evidence="1 2" key="1">
    <citation type="submission" date="2021-11" db="EMBL/GenBank/DDBJ databases">
        <authorList>
            <person name="Lee D.-H."/>
            <person name="Kim S.-B."/>
        </authorList>
    </citation>
    <scope>NUCLEOTIDE SEQUENCE [LARGE SCALE GENOMIC DNA]</scope>
    <source>
        <strain evidence="1 2">KCTC 52223</strain>
    </source>
</reference>
<sequence>MHAIPLKTIVPLLERGSQEEPTDERMISMWGNLLASSATTDAVSPRFISLLAEMNRRQALLLIELFEFEESTTVDLHDRAGELVESPLALNAIEVPSPHIVTAIVEAAGPALLAIDAVSPIEPSRAHTKFKRVNAWEAVPQRATDLGILESLGLISFRTLSTGYFEGSYVSLEIGQGTCTPLGDELLYLVGEADPD</sequence>
<evidence type="ECO:0000313" key="2">
    <source>
        <dbReference type="Proteomes" id="UP001198862"/>
    </source>
</evidence>
<dbReference type="RefSeq" id="WP_068190477.1">
    <property type="nucleotide sequence ID" value="NZ_JAJISD010000019.1"/>
</dbReference>
<proteinExistence type="predicted"/>
<dbReference type="EMBL" id="JAJISD010000019">
    <property type="protein sequence ID" value="MCC8432880.1"/>
    <property type="molecule type" value="Genomic_DNA"/>
</dbReference>
<keyword evidence="2" id="KW-1185">Reference proteome</keyword>
<organism evidence="1 2">
    <name type="scientific">Reyranella aquatilis</name>
    <dbReference type="NCBI Taxonomy" id="2035356"/>
    <lineage>
        <taxon>Bacteria</taxon>
        <taxon>Pseudomonadati</taxon>
        <taxon>Pseudomonadota</taxon>
        <taxon>Alphaproteobacteria</taxon>
        <taxon>Hyphomicrobiales</taxon>
        <taxon>Reyranellaceae</taxon>
        <taxon>Reyranella</taxon>
    </lineage>
</organism>
<protein>
    <submittedName>
        <fullName evidence="1">DUF4393 domain-containing protein</fullName>
    </submittedName>
</protein>
<name>A0ABS8L3G0_9HYPH</name>
<comment type="caution">
    <text evidence="1">The sequence shown here is derived from an EMBL/GenBank/DDBJ whole genome shotgun (WGS) entry which is preliminary data.</text>
</comment>
<evidence type="ECO:0000313" key="1">
    <source>
        <dbReference type="EMBL" id="MCC8432880.1"/>
    </source>
</evidence>
<dbReference type="InterPro" id="IPR025506">
    <property type="entry name" value="Abi_alpha"/>
</dbReference>
<dbReference type="Proteomes" id="UP001198862">
    <property type="component" value="Unassembled WGS sequence"/>
</dbReference>
<accession>A0ABS8L3G0</accession>
<gene>
    <name evidence="1" type="ORF">LJ725_28260</name>
</gene>
<dbReference type="Pfam" id="PF14337">
    <property type="entry name" value="Abi_alpha"/>
    <property type="match status" value="1"/>
</dbReference>